<accession>A0A6L3SZM4</accession>
<dbReference type="SUPFAM" id="SSF53822">
    <property type="entry name" value="Periplasmic binding protein-like I"/>
    <property type="match status" value="1"/>
</dbReference>
<dbReference type="PRINTS" id="PR00337">
    <property type="entry name" value="LEUILEVALBP"/>
</dbReference>
<evidence type="ECO:0000313" key="7">
    <source>
        <dbReference type="EMBL" id="KAB1079633.1"/>
    </source>
</evidence>
<keyword evidence="3 5" id="KW-0732">Signal</keyword>
<keyword evidence="2" id="KW-0813">Transport</keyword>
<gene>
    <name evidence="7" type="ORF">F6X53_10135</name>
</gene>
<dbReference type="RefSeq" id="WP_150999896.1">
    <property type="nucleotide sequence ID" value="NZ_VZZK01000008.1"/>
</dbReference>
<protein>
    <submittedName>
        <fullName evidence="7">Branched-chain amino acid ABC transporter substrate-binding protein</fullName>
    </submittedName>
</protein>
<keyword evidence="4" id="KW-0029">Amino-acid transport</keyword>
<dbReference type="PANTHER" id="PTHR47151:SF2">
    <property type="entry name" value="AMINO ACID BINDING PROTEIN"/>
    <property type="match status" value="1"/>
</dbReference>
<dbReference type="CDD" id="cd06342">
    <property type="entry name" value="PBP1_ABC_LIVBP-like"/>
    <property type="match status" value="1"/>
</dbReference>
<feature type="chain" id="PRO_5026698755" evidence="5">
    <location>
        <begin position="20"/>
        <end position="373"/>
    </location>
</feature>
<proteinExistence type="inferred from homology"/>
<dbReference type="Pfam" id="PF13458">
    <property type="entry name" value="Peripla_BP_6"/>
    <property type="match status" value="1"/>
</dbReference>
<reference evidence="7 8" key="1">
    <citation type="submission" date="2019-09" db="EMBL/GenBank/DDBJ databases">
        <title>YIM 48816 draft genome.</title>
        <authorList>
            <person name="Jiang L."/>
        </authorList>
    </citation>
    <scope>NUCLEOTIDE SEQUENCE [LARGE SCALE GENOMIC DNA]</scope>
    <source>
        <strain evidence="7 8">YIM 48816</strain>
    </source>
</reference>
<dbReference type="Gene3D" id="3.40.50.2300">
    <property type="match status" value="2"/>
</dbReference>
<dbReference type="InterPro" id="IPR000709">
    <property type="entry name" value="Leu_Ile_Val-bd"/>
</dbReference>
<evidence type="ECO:0000256" key="2">
    <source>
        <dbReference type="ARBA" id="ARBA00022448"/>
    </source>
</evidence>
<dbReference type="InterPro" id="IPR028082">
    <property type="entry name" value="Peripla_BP_I"/>
</dbReference>
<dbReference type="PANTHER" id="PTHR47151">
    <property type="entry name" value="LEU/ILE/VAL-BINDING ABC TRANSPORTER SUBUNIT"/>
    <property type="match status" value="1"/>
</dbReference>
<evidence type="ECO:0000256" key="4">
    <source>
        <dbReference type="ARBA" id="ARBA00022970"/>
    </source>
</evidence>
<keyword evidence="8" id="KW-1185">Reference proteome</keyword>
<evidence type="ECO:0000256" key="3">
    <source>
        <dbReference type="ARBA" id="ARBA00022729"/>
    </source>
</evidence>
<dbReference type="AlphaFoldDB" id="A0A6L3SZM4"/>
<dbReference type="OrthoDB" id="9768386at2"/>
<comment type="similarity">
    <text evidence="1">Belongs to the leucine-binding protein family.</text>
</comment>
<comment type="caution">
    <text evidence="7">The sequence shown here is derived from an EMBL/GenBank/DDBJ whole genome shotgun (WGS) entry which is preliminary data.</text>
</comment>
<organism evidence="7 8">
    <name type="scientific">Methylobacterium soli</name>
    <dbReference type="NCBI Taxonomy" id="553447"/>
    <lineage>
        <taxon>Bacteria</taxon>
        <taxon>Pseudomonadati</taxon>
        <taxon>Pseudomonadota</taxon>
        <taxon>Alphaproteobacteria</taxon>
        <taxon>Hyphomicrobiales</taxon>
        <taxon>Methylobacteriaceae</taxon>
        <taxon>Methylobacterium</taxon>
    </lineage>
</organism>
<dbReference type="GO" id="GO:0006865">
    <property type="term" value="P:amino acid transport"/>
    <property type="evidence" value="ECO:0007669"/>
    <property type="project" value="UniProtKB-KW"/>
</dbReference>
<sequence length="373" mass="38306">MKPAPILLALLLLAPAAAAQTQGPVRIGLSAPLTGPDAAFGQGLRLGAEQAVAEINRAGGAGGRKLALVVGDDAGDGRQGVALARRFAAEGISLVVGPLSSAVTALVAPVYEEAGIVVVTPGATWAPLTGRGLWNLFRTVASDAQQGALAGAYLADRYGSGRIALVHDRSSFGRGLADEVARKLKARGHREAVFESLPRGSRDAQDLVAKLKAARVNAIYFGGLAPEGALLVRSLREAGLDAPVVASDGILDRDFAAGAGLAGEGTLMTVTPEPHRLPDPRGVRPVPRTPEAESVAAEAYAALEILAQGLARAKSTEGRKVAAALRAGGPFRTIVGEIGFDGRGDPSPSDVTLRVWRRTPDGRLDYAGNDVAP</sequence>
<name>A0A6L3SZM4_9HYPH</name>
<evidence type="ECO:0000313" key="8">
    <source>
        <dbReference type="Proteomes" id="UP000474159"/>
    </source>
</evidence>
<dbReference type="EMBL" id="VZZK01000008">
    <property type="protein sequence ID" value="KAB1079633.1"/>
    <property type="molecule type" value="Genomic_DNA"/>
</dbReference>
<feature type="domain" description="Leucine-binding protein" evidence="6">
    <location>
        <begin position="24"/>
        <end position="343"/>
    </location>
</feature>
<evidence type="ECO:0000256" key="1">
    <source>
        <dbReference type="ARBA" id="ARBA00010062"/>
    </source>
</evidence>
<dbReference type="Proteomes" id="UP000474159">
    <property type="component" value="Unassembled WGS sequence"/>
</dbReference>
<dbReference type="InterPro" id="IPR028081">
    <property type="entry name" value="Leu-bd"/>
</dbReference>
<evidence type="ECO:0000259" key="6">
    <source>
        <dbReference type="Pfam" id="PF13458"/>
    </source>
</evidence>
<evidence type="ECO:0000256" key="5">
    <source>
        <dbReference type="SAM" id="SignalP"/>
    </source>
</evidence>
<feature type="signal peptide" evidence="5">
    <location>
        <begin position="1"/>
        <end position="19"/>
    </location>
</feature>